<dbReference type="AlphaFoldDB" id="A0A239IIW0"/>
<keyword evidence="1" id="KW-0378">Hydrolase</keyword>
<evidence type="ECO:0000259" key="2">
    <source>
        <dbReference type="Pfam" id="PF07859"/>
    </source>
</evidence>
<accession>A0A239IIW0</accession>
<dbReference type="InterPro" id="IPR029058">
    <property type="entry name" value="AB_hydrolase_fold"/>
</dbReference>
<protein>
    <submittedName>
        <fullName evidence="3">Acetyl esterase</fullName>
    </submittedName>
</protein>
<evidence type="ECO:0000313" key="3">
    <source>
        <dbReference type="EMBL" id="SNS93491.1"/>
    </source>
</evidence>
<dbReference type="Proteomes" id="UP000198432">
    <property type="component" value="Unassembled WGS sequence"/>
</dbReference>
<organism evidence="3 4">
    <name type="scientific">Pontibacter ummariensis</name>
    <dbReference type="NCBI Taxonomy" id="1610492"/>
    <lineage>
        <taxon>Bacteria</taxon>
        <taxon>Pseudomonadati</taxon>
        <taxon>Bacteroidota</taxon>
        <taxon>Cytophagia</taxon>
        <taxon>Cytophagales</taxon>
        <taxon>Hymenobacteraceae</taxon>
        <taxon>Pontibacter</taxon>
    </lineage>
</organism>
<dbReference type="PANTHER" id="PTHR48081:SF8">
    <property type="entry name" value="ALPHA_BETA HYDROLASE FOLD-3 DOMAIN-CONTAINING PROTEIN-RELATED"/>
    <property type="match status" value="1"/>
</dbReference>
<dbReference type="OrthoDB" id="9815425at2"/>
<reference evidence="4" key="1">
    <citation type="submission" date="2017-06" db="EMBL/GenBank/DDBJ databases">
        <authorList>
            <person name="Varghese N."/>
            <person name="Submissions S."/>
        </authorList>
    </citation>
    <scope>NUCLEOTIDE SEQUENCE [LARGE SCALE GENOMIC DNA]</scope>
    <source>
        <strain evidence="4">NKM1</strain>
    </source>
</reference>
<gene>
    <name evidence="3" type="ORF">SAMN06296052_11774</name>
</gene>
<sequence>MANLPLPLKLLAGFTRLGGKRTSLPLPARCASTNRFMKFMDSFAGLSSPTVPAPQNTGFTAQEGHEIGLRVFRPFETDRLLPVWVYFHGGGFTLGSYDARDNFCKKIAEQSSCLVVSVQYRLAPEHPFPQGLHDCYEATAWLAENASALGGDGSRLAVGGESAGGNFAAAVSLMARDQGGPKILHQTLLYPALDCSGSLPSRDEEDTNYLLTQDMLTQFGNAYLPAGQDRKDPYCSPIFASLSPDLPPALLITAEHDPLRDDGNLYARQLKAAGVPVVHKEYANMIHDFVLLMPRYLKESREAIYLVNRSLCLAFQA</sequence>
<keyword evidence="4" id="KW-1185">Reference proteome</keyword>
<dbReference type="GO" id="GO:0016787">
    <property type="term" value="F:hydrolase activity"/>
    <property type="evidence" value="ECO:0007669"/>
    <property type="project" value="UniProtKB-KW"/>
</dbReference>
<feature type="domain" description="Alpha/beta hydrolase fold-3" evidence="2">
    <location>
        <begin position="85"/>
        <end position="290"/>
    </location>
</feature>
<dbReference type="Pfam" id="PF07859">
    <property type="entry name" value="Abhydrolase_3"/>
    <property type="match status" value="1"/>
</dbReference>
<name>A0A239IIW0_9BACT</name>
<dbReference type="InterPro" id="IPR013094">
    <property type="entry name" value="AB_hydrolase_3"/>
</dbReference>
<evidence type="ECO:0000313" key="4">
    <source>
        <dbReference type="Proteomes" id="UP000198432"/>
    </source>
</evidence>
<proteinExistence type="predicted"/>
<dbReference type="SUPFAM" id="SSF53474">
    <property type="entry name" value="alpha/beta-Hydrolases"/>
    <property type="match status" value="1"/>
</dbReference>
<dbReference type="EMBL" id="FZOQ01000017">
    <property type="protein sequence ID" value="SNS93491.1"/>
    <property type="molecule type" value="Genomic_DNA"/>
</dbReference>
<dbReference type="PANTHER" id="PTHR48081">
    <property type="entry name" value="AB HYDROLASE SUPERFAMILY PROTEIN C4A8.06C"/>
    <property type="match status" value="1"/>
</dbReference>
<evidence type="ECO:0000256" key="1">
    <source>
        <dbReference type="ARBA" id="ARBA00022801"/>
    </source>
</evidence>
<dbReference type="Gene3D" id="3.40.50.1820">
    <property type="entry name" value="alpha/beta hydrolase"/>
    <property type="match status" value="1"/>
</dbReference>
<dbReference type="InterPro" id="IPR050300">
    <property type="entry name" value="GDXG_lipolytic_enzyme"/>
</dbReference>